<reference evidence="1 2" key="1">
    <citation type="submission" date="2017-09" db="EMBL/GenBank/DDBJ databases">
        <authorList>
            <person name="Ehlers B."/>
            <person name="Leendertz F.H."/>
        </authorList>
    </citation>
    <scope>NUCLEOTIDE SEQUENCE [LARGE SCALE GENOMIC DNA]</scope>
    <source>
        <strain evidence="1 2">DSM 45537</strain>
    </source>
</reference>
<proteinExistence type="predicted"/>
<organism evidence="1 2">
    <name type="scientific">Nocardia amikacinitolerans</name>
    <dbReference type="NCBI Taxonomy" id="756689"/>
    <lineage>
        <taxon>Bacteria</taxon>
        <taxon>Bacillati</taxon>
        <taxon>Actinomycetota</taxon>
        <taxon>Actinomycetes</taxon>
        <taxon>Mycobacteriales</taxon>
        <taxon>Nocardiaceae</taxon>
        <taxon>Nocardia</taxon>
    </lineage>
</organism>
<sequence length="123" mass="13512">MTPTIRASGYREHEGSRSVAIEVVSASMMTSDETTHMARCVGGDRWVVSWLPGRTLTAQQAVTAMTIASTVSTTPDAPEGADWAMLDDLALELGLTGREAAYMVRLENHDYRKTSKPRRRALE</sequence>
<accession>A0A285LWM8</accession>
<name>A0A285LWM8_9NOCA</name>
<keyword evidence="2" id="KW-1185">Reference proteome</keyword>
<dbReference type="AlphaFoldDB" id="A0A285LWM8"/>
<protein>
    <submittedName>
        <fullName evidence="1">Uncharacterized protein</fullName>
    </submittedName>
</protein>
<dbReference type="STRING" id="1379680.GCA_001612615_01775"/>
<dbReference type="EMBL" id="OBEG01000006">
    <property type="protein sequence ID" value="SNY88557.1"/>
    <property type="molecule type" value="Genomic_DNA"/>
</dbReference>
<evidence type="ECO:0000313" key="1">
    <source>
        <dbReference type="EMBL" id="SNY88557.1"/>
    </source>
</evidence>
<gene>
    <name evidence="1" type="ORF">SAMN04244553_5536</name>
</gene>
<evidence type="ECO:0000313" key="2">
    <source>
        <dbReference type="Proteomes" id="UP000219565"/>
    </source>
</evidence>
<dbReference type="Proteomes" id="UP000219565">
    <property type="component" value="Unassembled WGS sequence"/>
</dbReference>